<evidence type="ECO:0000256" key="6">
    <source>
        <dbReference type="ARBA" id="ARBA00023136"/>
    </source>
</evidence>
<dbReference type="GO" id="GO:0007156">
    <property type="term" value="P:homophilic cell adhesion via plasma membrane adhesion molecules"/>
    <property type="evidence" value="ECO:0007669"/>
    <property type="project" value="InterPro"/>
</dbReference>
<comment type="subcellular location">
    <subcellularLocation>
        <location evidence="1">Membrane</location>
        <topology evidence="1">Single-pass membrane protein</topology>
    </subcellularLocation>
</comment>
<keyword evidence="11" id="KW-1185">Reference proteome</keyword>
<comment type="caution">
    <text evidence="10">The sequence shown here is derived from an EMBL/GenBank/DDBJ whole genome shotgun (WGS) entry which is preliminary data.</text>
</comment>
<reference evidence="10 11" key="1">
    <citation type="journal article" date="2017" name="PLoS Biol.">
        <title>The sea cucumber genome provides insights into morphological evolution and visceral regeneration.</title>
        <authorList>
            <person name="Zhang X."/>
            <person name="Sun L."/>
            <person name="Yuan J."/>
            <person name="Sun Y."/>
            <person name="Gao Y."/>
            <person name="Zhang L."/>
            <person name="Li S."/>
            <person name="Dai H."/>
            <person name="Hamel J.F."/>
            <person name="Liu C."/>
            <person name="Yu Y."/>
            <person name="Liu S."/>
            <person name="Lin W."/>
            <person name="Guo K."/>
            <person name="Jin S."/>
            <person name="Xu P."/>
            <person name="Storey K.B."/>
            <person name="Huan P."/>
            <person name="Zhang T."/>
            <person name="Zhou Y."/>
            <person name="Zhang J."/>
            <person name="Lin C."/>
            <person name="Li X."/>
            <person name="Xing L."/>
            <person name="Huo D."/>
            <person name="Sun M."/>
            <person name="Wang L."/>
            <person name="Mercier A."/>
            <person name="Li F."/>
            <person name="Yang H."/>
            <person name="Xiang J."/>
        </authorList>
    </citation>
    <scope>NUCLEOTIDE SEQUENCE [LARGE SCALE GENOMIC DNA]</scope>
    <source>
        <strain evidence="10">Shaxun</strain>
        <tissue evidence="10">Muscle</tissue>
    </source>
</reference>
<keyword evidence="6" id="KW-0472">Membrane</keyword>
<dbReference type="PANTHER" id="PTHR24028">
    <property type="entry name" value="CADHERIN-87A"/>
    <property type="match status" value="1"/>
</dbReference>
<proteinExistence type="predicted"/>
<dbReference type="InterPro" id="IPR002126">
    <property type="entry name" value="Cadherin-like_dom"/>
</dbReference>
<protein>
    <submittedName>
        <fullName evidence="10">Putative protocadherin-like wing polarity protein stan</fullName>
    </submittedName>
</protein>
<evidence type="ECO:0000259" key="9">
    <source>
        <dbReference type="PROSITE" id="PS50268"/>
    </source>
</evidence>
<keyword evidence="5" id="KW-1133">Transmembrane helix</keyword>
<evidence type="ECO:0000256" key="4">
    <source>
        <dbReference type="ARBA" id="ARBA00022837"/>
    </source>
</evidence>
<name>A0A2G8KLY6_STIJA</name>
<dbReference type="GO" id="GO:0005509">
    <property type="term" value="F:calcium ion binding"/>
    <property type="evidence" value="ECO:0007669"/>
    <property type="project" value="UniProtKB-UniRule"/>
</dbReference>
<dbReference type="InterPro" id="IPR015919">
    <property type="entry name" value="Cadherin-like_sf"/>
</dbReference>
<dbReference type="PROSITE" id="PS50268">
    <property type="entry name" value="CADHERIN_2"/>
    <property type="match status" value="4"/>
</dbReference>
<dbReference type="AlphaFoldDB" id="A0A2G8KLY6"/>
<organism evidence="10 11">
    <name type="scientific">Stichopus japonicus</name>
    <name type="common">Sea cucumber</name>
    <dbReference type="NCBI Taxonomy" id="307972"/>
    <lineage>
        <taxon>Eukaryota</taxon>
        <taxon>Metazoa</taxon>
        <taxon>Echinodermata</taxon>
        <taxon>Eleutherozoa</taxon>
        <taxon>Echinozoa</taxon>
        <taxon>Holothuroidea</taxon>
        <taxon>Aspidochirotacea</taxon>
        <taxon>Aspidochirotida</taxon>
        <taxon>Stichopodidae</taxon>
        <taxon>Apostichopus</taxon>
    </lineage>
</organism>
<evidence type="ECO:0000256" key="7">
    <source>
        <dbReference type="ARBA" id="ARBA00023180"/>
    </source>
</evidence>
<dbReference type="SMART" id="SM00112">
    <property type="entry name" value="CA"/>
    <property type="match status" value="3"/>
</dbReference>
<dbReference type="InterPro" id="IPR050174">
    <property type="entry name" value="Protocadherin/Cadherin-CA"/>
</dbReference>
<dbReference type="Gene3D" id="2.60.40.60">
    <property type="entry name" value="Cadherins"/>
    <property type="match status" value="4"/>
</dbReference>
<gene>
    <name evidence="10" type="ORF">BSL78_14094</name>
</gene>
<dbReference type="InterPro" id="IPR020894">
    <property type="entry name" value="Cadherin_CS"/>
</dbReference>
<evidence type="ECO:0000256" key="2">
    <source>
        <dbReference type="ARBA" id="ARBA00022692"/>
    </source>
</evidence>
<feature type="domain" description="Cadherin" evidence="9">
    <location>
        <begin position="547"/>
        <end position="633"/>
    </location>
</feature>
<feature type="domain" description="Cadherin" evidence="9">
    <location>
        <begin position="216"/>
        <end position="328"/>
    </location>
</feature>
<evidence type="ECO:0000313" key="11">
    <source>
        <dbReference type="Proteomes" id="UP000230750"/>
    </source>
</evidence>
<sequence>MLDFAVFKANVQCQRIKVVFDTVADGYLKLDQATDSVVVKGRVDSDVSLSNGQRLELLYGAIGCNSDQSADMMCFAIQVKDINDNLPQITNSEYSTSVTEVAIQFSSKDLIVSPSIEMYDIDESGSLSYGILEENVPFRLVPMSYVPGGLTTCQPEKDFKVIVTDSTAVDYETQNSYSLTIAVWEGCGSSGDRDRMTTAKLTITVLDADDEFPFFHSGSYTATVLETIVNERLIVSPVIQASDGDRGLDVPMVYSLKNVNEASPNCINCLQIDSVTAEIIIIAELSYDPSGESCRLLVEAQQADNQNRKTQSPLTVTIIDANNKCPNFEHARYDGNFISGDNIVTESTTGNALIVKVLDQDSVFIGDVSSSRYFTKADFRNFQNEATLKLSAIDNTAITGDVEFKLTVSDDSLPGCRNKATVSVTFIEETTLPYIPRFTETAYFAEVFENSPRGTVISDIVSVVDTTSLIEYRITGASLQGNLFIGINETTGDVYVTENIDYEALGTAPVFELIIEAKDVTWSYPRFAYTTLSVSIKDEDEYPPELQGIPANLTVLENTPLDTVIFNALVTDRDGTQSKDYLFSLSGSAVLDIDNKLLNHFHPNFNSGIITVTDELDAEMLSSLAITITVRDSQDASMVT</sequence>
<accession>A0A2G8KLY6</accession>
<keyword evidence="2" id="KW-0812">Transmembrane</keyword>
<evidence type="ECO:0000256" key="8">
    <source>
        <dbReference type="PROSITE-ProRule" id="PRU00043"/>
    </source>
</evidence>
<keyword evidence="3" id="KW-0677">Repeat</keyword>
<dbReference type="PROSITE" id="PS00232">
    <property type="entry name" value="CADHERIN_1"/>
    <property type="match status" value="1"/>
</dbReference>
<evidence type="ECO:0000256" key="5">
    <source>
        <dbReference type="ARBA" id="ARBA00022989"/>
    </source>
</evidence>
<dbReference type="STRING" id="307972.A0A2G8KLY6"/>
<dbReference type="PANTHER" id="PTHR24028:SF328">
    <property type="entry name" value="CADHERIN-3"/>
    <property type="match status" value="1"/>
</dbReference>
<feature type="domain" description="Cadherin" evidence="9">
    <location>
        <begin position="90"/>
        <end position="215"/>
    </location>
</feature>
<dbReference type="GO" id="GO:0005886">
    <property type="term" value="C:plasma membrane"/>
    <property type="evidence" value="ECO:0007669"/>
    <property type="project" value="InterPro"/>
</dbReference>
<dbReference type="CDD" id="cd11304">
    <property type="entry name" value="Cadherin_repeat"/>
    <property type="match status" value="4"/>
</dbReference>
<evidence type="ECO:0000256" key="3">
    <source>
        <dbReference type="ARBA" id="ARBA00022737"/>
    </source>
</evidence>
<dbReference type="Proteomes" id="UP000230750">
    <property type="component" value="Unassembled WGS sequence"/>
</dbReference>
<dbReference type="SUPFAM" id="SSF49313">
    <property type="entry name" value="Cadherin-like"/>
    <property type="match status" value="4"/>
</dbReference>
<dbReference type="PRINTS" id="PR00205">
    <property type="entry name" value="CADHERIN"/>
</dbReference>
<keyword evidence="7" id="KW-0325">Glycoprotein</keyword>
<dbReference type="EMBL" id="MRZV01000486">
    <property type="protein sequence ID" value="PIK49029.1"/>
    <property type="molecule type" value="Genomic_DNA"/>
</dbReference>
<evidence type="ECO:0000256" key="1">
    <source>
        <dbReference type="ARBA" id="ARBA00004167"/>
    </source>
</evidence>
<dbReference type="OrthoDB" id="8958491at2759"/>
<evidence type="ECO:0000313" key="10">
    <source>
        <dbReference type="EMBL" id="PIK49029.1"/>
    </source>
</evidence>
<keyword evidence="4 8" id="KW-0106">Calcium</keyword>
<feature type="domain" description="Cadherin" evidence="9">
    <location>
        <begin position="439"/>
        <end position="546"/>
    </location>
</feature>